<dbReference type="AlphaFoldDB" id="A0A920CPP1"/>
<feature type="transmembrane region" description="Helical" evidence="1">
    <location>
        <begin position="30"/>
        <end position="51"/>
    </location>
</feature>
<keyword evidence="1" id="KW-0812">Transmembrane</keyword>
<gene>
    <name evidence="2" type="ORF">J34TS1_12900</name>
</gene>
<name>A0A920CPP1_9BACL</name>
<evidence type="ECO:0000313" key="2">
    <source>
        <dbReference type="EMBL" id="GIO46525.1"/>
    </source>
</evidence>
<comment type="caution">
    <text evidence="2">The sequence shown here is derived from an EMBL/GenBank/DDBJ whole genome shotgun (WGS) entry which is preliminary data.</text>
</comment>
<keyword evidence="1" id="KW-1133">Transmembrane helix</keyword>
<protein>
    <submittedName>
        <fullName evidence="2">Uncharacterized protein</fullName>
    </submittedName>
</protein>
<dbReference type="Proteomes" id="UP000682811">
    <property type="component" value="Unassembled WGS sequence"/>
</dbReference>
<sequence length="64" mass="7018">MKQAKPVRTRSVTSNVSSTRGTITRQQRNLIALLSAVLYLIAVILALIVAWEDYKTGGANQALF</sequence>
<accession>A0A920CPP1</accession>
<keyword evidence="1" id="KW-0472">Membrane</keyword>
<keyword evidence="3" id="KW-1185">Reference proteome</keyword>
<reference evidence="2 3" key="1">
    <citation type="submission" date="2021-03" db="EMBL/GenBank/DDBJ databases">
        <title>Antimicrobial resistance genes in bacteria isolated from Japanese honey, and their potential for conferring macrolide and lincosamide resistance in the American foulbrood pathogen Paenibacillus larvae.</title>
        <authorList>
            <person name="Okamoto M."/>
            <person name="Kumagai M."/>
            <person name="Kanamori H."/>
            <person name="Takamatsu D."/>
        </authorList>
    </citation>
    <scope>NUCLEOTIDE SEQUENCE [LARGE SCALE GENOMIC DNA]</scope>
    <source>
        <strain evidence="2 3">J34TS1</strain>
    </source>
</reference>
<dbReference type="EMBL" id="BORT01000004">
    <property type="protein sequence ID" value="GIO46525.1"/>
    <property type="molecule type" value="Genomic_DNA"/>
</dbReference>
<organism evidence="2 3">
    <name type="scientific">Paenibacillus azoreducens</name>
    <dbReference type="NCBI Taxonomy" id="116718"/>
    <lineage>
        <taxon>Bacteria</taxon>
        <taxon>Bacillati</taxon>
        <taxon>Bacillota</taxon>
        <taxon>Bacilli</taxon>
        <taxon>Bacillales</taxon>
        <taxon>Paenibacillaceae</taxon>
        <taxon>Paenibacillus</taxon>
    </lineage>
</organism>
<evidence type="ECO:0000256" key="1">
    <source>
        <dbReference type="SAM" id="Phobius"/>
    </source>
</evidence>
<evidence type="ECO:0000313" key="3">
    <source>
        <dbReference type="Proteomes" id="UP000682811"/>
    </source>
</evidence>
<proteinExistence type="predicted"/>